<feature type="transmembrane region" description="Helical" evidence="2">
    <location>
        <begin position="343"/>
        <end position="364"/>
    </location>
</feature>
<dbReference type="InterPro" id="IPR002656">
    <property type="entry name" value="Acyl_transf_3_dom"/>
</dbReference>
<keyword evidence="2" id="KW-0812">Transmembrane</keyword>
<proteinExistence type="predicted"/>
<feature type="transmembrane region" description="Helical" evidence="2">
    <location>
        <begin position="55"/>
        <end position="77"/>
    </location>
</feature>
<feature type="transmembrane region" description="Helical" evidence="2">
    <location>
        <begin position="89"/>
        <end position="111"/>
    </location>
</feature>
<feature type="transmembrane region" description="Helical" evidence="2">
    <location>
        <begin position="301"/>
        <end position="323"/>
    </location>
</feature>
<evidence type="ECO:0000313" key="5">
    <source>
        <dbReference type="Proteomes" id="UP001153321"/>
    </source>
</evidence>
<dbReference type="GO" id="GO:0005471">
    <property type="term" value="F:ATP:ADP antiporter activity"/>
    <property type="evidence" value="ECO:0007669"/>
    <property type="project" value="InterPro"/>
</dbReference>
<name>A0A9P0I8L0_SPOLI</name>
<dbReference type="PANTHER" id="PTHR11161:SF0">
    <property type="entry name" value="O-ACYLTRANSFERASE LIKE PROTEIN"/>
    <property type="match status" value="1"/>
</dbReference>
<feature type="transmembrane region" description="Helical" evidence="2">
    <location>
        <begin position="217"/>
        <end position="239"/>
    </location>
</feature>
<protein>
    <recommendedName>
        <fullName evidence="3">Acyltransferase 3 domain-containing protein</fullName>
    </recommendedName>
</protein>
<keyword evidence="2" id="KW-1133">Transmembrane helix</keyword>
<accession>A0A9P0I8L0</accession>
<sequence length="511" mass="58254">MATAFASTYYRQHVPTEEQSSNNLIKMITKSFCINKNHEDLTKVNKDEIHVLNGIRFLTSALVIAIHVVFYMLVAGVSNSMDLDAFMEGIGGLLLHFDLFVDTFFTMSGLLHIKGLLKRRQTLVGVLWKRYIRLIGPFALIVFYLISVSKHFSPGPAWIGVEETDVCERYWLKSLLMMNSDVRHICHTVTWYLPCDYQLTILGTLIFFIYQRNRSLGFISYGIIGVFSMIIPGLLTHLYQFPGVLFSEYGKYVIRYRETWEISLIYTPFYSRASTYLVGAAMGYLMHVYKPDDYRKSIPKIWSIIGIAVSLITMVATMSLGFILKQRGRYPIEAVVVAATNRIFWAAAICCIIGMCEYGTVPIVSKILNWSVFTPLSRLSYGIYMTHSLVIQRYKLAQRSAHLFDIFCMVHDVLGTLTMAIGLSYAMWLFVEAPLINITNQLFFNKSTEKESNKSRDENGIQHQNGAAKTKISPERMARRILHAPQGAIRPPQMGPNRLNGLPGLRFEVQE</sequence>
<dbReference type="InterPro" id="IPR052728">
    <property type="entry name" value="O2_lipid_transport_reg"/>
</dbReference>
<dbReference type="Pfam" id="PF01757">
    <property type="entry name" value="Acyl_transf_3"/>
    <property type="match status" value="1"/>
</dbReference>
<feature type="transmembrane region" description="Helical" evidence="2">
    <location>
        <begin position="403"/>
        <end position="431"/>
    </location>
</feature>
<gene>
    <name evidence="4" type="ORF">SPLIT_LOCUS7069</name>
</gene>
<dbReference type="GO" id="GO:0016020">
    <property type="term" value="C:membrane"/>
    <property type="evidence" value="ECO:0007669"/>
    <property type="project" value="UniProtKB-SubCell"/>
</dbReference>
<reference evidence="4" key="1">
    <citation type="submission" date="2022-02" db="EMBL/GenBank/DDBJ databases">
        <authorList>
            <person name="King R."/>
        </authorList>
    </citation>
    <scope>NUCLEOTIDE SEQUENCE</scope>
</reference>
<keyword evidence="2" id="KW-0472">Membrane</keyword>
<organism evidence="4 5">
    <name type="scientific">Spodoptera littoralis</name>
    <name type="common">Egyptian cotton leafworm</name>
    <dbReference type="NCBI Taxonomy" id="7109"/>
    <lineage>
        <taxon>Eukaryota</taxon>
        <taxon>Metazoa</taxon>
        <taxon>Ecdysozoa</taxon>
        <taxon>Arthropoda</taxon>
        <taxon>Hexapoda</taxon>
        <taxon>Insecta</taxon>
        <taxon>Pterygota</taxon>
        <taxon>Neoptera</taxon>
        <taxon>Endopterygota</taxon>
        <taxon>Lepidoptera</taxon>
        <taxon>Glossata</taxon>
        <taxon>Ditrysia</taxon>
        <taxon>Noctuoidea</taxon>
        <taxon>Noctuidae</taxon>
        <taxon>Amphipyrinae</taxon>
        <taxon>Spodoptera</taxon>
    </lineage>
</organism>
<keyword evidence="5" id="KW-1185">Reference proteome</keyword>
<dbReference type="EMBL" id="LR824555">
    <property type="protein sequence ID" value="CAH1641713.1"/>
    <property type="molecule type" value="Genomic_DNA"/>
</dbReference>
<dbReference type="GO" id="GO:0016747">
    <property type="term" value="F:acyltransferase activity, transferring groups other than amino-acyl groups"/>
    <property type="evidence" value="ECO:0007669"/>
    <property type="project" value="InterPro"/>
</dbReference>
<dbReference type="AlphaFoldDB" id="A0A9P0I8L0"/>
<dbReference type="PANTHER" id="PTHR11161">
    <property type="entry name" value="O-ACYLTRANSFERASE"/>
    <property type="match status" value="1"/>
</dbReference>
<feature type="domain" description="Acyltransferase 3" evidence="3">
    <location>
        <begin position="51"/>
        <end position="415"/>
    </location>
</feature>
<evidence type="ECO:0000256" key="1">
    <source>
        <dbReference type="SAM" id="MobiDB-lite"/>
    </source>
</evidence>
<dbReference type="GO" id="GO:0005524">
    <property type="term" value="F:ATP binding"/>
    <property type="evidence" value="ECO:0007669"/>
    <property type="project" value="UniProtKB-KW"/>
</dbReference>
<feature type="transmembrane region" description="Helical" evidence="2">
    <location>
        <begin position="131"/>
        <end position="148"/>
    </location>
</feature>
<evidence type="ECO:0000313" key="4">
    <source>
        <dbReference type="EMBL" id="CAH1641713.1"/>
    </source>
</evidence>
<dbReference type="Proteomes" id="UP001153321">
    <property type="component" value="Chromosome 24"/>
</dbReference>
<evidence type="ECO:0000259" key="3">
    <source>
        <dbReference type="Pfam" id="PF01757"/>
    </source>
</evidence>
<feature type="compositionally biased region" description="Basic and acidic residues" evidence="1">
    <location>
        <begin position="449"/>
        <end position="460"/>
    </location>
</feature>
<evidence type="ECO:0000256" key="2">
    <source>
        <dbReference type="SAM" id="Phobius"/>
    </source>
</evidence>
<feature type="transmembrane region" description="Helical" evidence="2">
    <location>
        <begin position="191"/>
        <end position="210"/>
    </location>
</feature>
<feature type="region of interest" description="Disordered" evidence="1">
    <location>
        <begin position="449"/>
        <end position="503"/>
    </location>
</feature>